<comment type="caution">
    <text evidence="3">The sequence shown here is derived from an EMBL/GenBank/DDBJ whole genome shotgun (WGS) entry which is preliminary data.</text>
</comment>
<dbReference type="SUPFAM" id="SSF53756">
    <property type="entry name" value="UDP-Glycosyltransferase/glycogen phosphorylase"/>
    <property type="match status" value="1"/>
</dbReference>
<reference evidence="3 4" key="1">
    <citation type="submission" date="2019-03" db="EMBL/GenBank/DDBJ databases">
        <title>Nitrincola sp. nov. isolated from an Indian soda lake.</title>
        <authorList>
            <person name="Joshi A."/>
            <person name="Thite S.V."/>
            <person name="Joseph N."/>
            <person name="Dhotre D."/>
            <person name="Moorthy M."/>
            <person name="Shouche Y.S."/>
        </authorList>
    </citation>
    <scope>NUCLEOTIDE SEQUENCE [LARGE SCALE GENOMIC DNA]</scope>
    <source>
        <strain evidence="3 4">MEB193</strain>
    </source>
</reference>
<dbReference type="AlphaFoldDB" id="A0A5A9W5C8"/>
<dbReference type="InterPro" id="IPR001296">
    <property type="entry name" value="Glyco_trans_1"/>
</dbReference>
<evidence type="ECO:0000313" key="4">
    <source>
        <dbReference type="Proteomes" id="UP000325302"/>
    </source>
</evidence>
<dbReference type="PANTHER" id="PTHR12526:SF638">
    <property type="entry name" value="SPORE COAT PROTEIN SA"/>
    <property type="match status" value="1"/>
</dbReference>
<sequence>MKIVIIGTVASSILGFRGPIIQKLLSDGHQVFAFAIDYTSDQKKQLTDWGGVPVDYQLSRSGLNPFADLKMMFALKKQLMSIQPDIVFSYFVKPVIYGTLAAKWARVPKRIAMLEGLGFAFTEQPEGKAFKTKLIQQIQLLLYRIAFPASTDLVFLNPDDRDELLVKHRLKANDVAVLGGIGLSLEDYPYQKPMLDKVRFLFIGRLLKEKGIFDFLAAADLVKQTYLDAEFVVLGSTDTTSPNALSDAQLQGYIKRDVIVYPGQVSNVAEWIAASSVFVLPSYREGVPRSSQEAMAIGRPILTTDVPGCRETVVEGDNGFFVPAFDVDALAKKMIWFIENPDQIEPMGLASRKMAEEKFDVHKVNARMLEIMGLG</sequence>
<dbReference type="Gene3D" id="3.40.50.2000">
    <property type="entry name" value="Glycogen Phosphorylase B"/>
    <property type="match status" value="2"/>
</dbReference>
<accession>A0A5A9W5C8</accession>
<name>A0A5A9W5C8_9GAMM</name>
<organism evidence="3 4">
    <name type="scientific">Nitrincola tapanii</name>
    <dbReference type="NCBI Taxonomy" id="1708751"/>
    <lineage>
        <taxon>Bacteria</taxon>
        <taxon>Pseudomonadati</taxon>
        <taxon>Pseudomonadota</taxon>
        <taxon>Gammaproteobacteria</taxon>
        <taxon>Oceanospirillales</taxon>
        <taxon>Oceanospirillaceae</taxon>
        <taxon>Nitrincola</taxon>
    </lineage>
</organism>
<feature type="domain" description="Glycosyltransferase subfamily 4-like N-terminal" evidence="2">
    <location>
        <begin position="20"/>
        <end position="144"/>
    </location>
</feature>
<dbReference type="Proteomes" id="UP000325302">
    <property type="component" value="Unassembled WGS sequence"/>
</dbReference>
<dbReference type="EMBL" id="SMRS01000002">
    <property type="protein sequence ID" value="KAA0875743.1"/>
    <property type="molecule type" value="Genomic_DNA"/>
</dbReference>
<dbReference type="OrthoDB" id="9815351at2"/>
<dbReference type="RefSeq" id="WP_149390047.1">
    <property type="nucleotide sequence ID" value="NZ_SMRS01000002.1"/>
</dbReference>
<protein>
    <submittedName>
        <fullName evidence="3">Glycosyltransferase family 1 protein</fullName>
    </submittedName>
</protein>
<evidence type="ECO:0000259" key="1">
    <source>
        <dbReference type="Pfam" id="PF00534"/>
    </source>
</evidence>
<dbReference type="Pfam" id="PF13477">
    <property type="entry name" value="Glyco_trans_4_2"/>
    <property type="match status" value="1"/>
</dbReference>
<evidence type="ECO:0000259" key="2">
    <source>
        <dbReference type="Pfam" id="PF13477"/>
    </source>
</evidence>
<dbReference type="InterPro" id="IPR028098">
    <property type="entry name" value="Glyco_trans_4-like_N"/>
</dbReference>
<evidence type="ECO:0000313" key="3">
    <source>
        <dbReference type="EMBL" id="KAA0875743.1"/>
    </source>
</evidence>
<proteinExistence type="predicted"/>
<keyword evidence="3" id="KW-0808">Transferase</keyword>
<dbReference type="Pfam" id="PF00534">
    <property type="entry name" value="Glycos_transf_1"/>
    <property type="match status" value="1"/>
</dbReference>
<gene>
    <name evidence="3" type="ORF">E1H14_03375</name>
</gene>
<dbReference type="GO" id="GO:0016757">
    <property type="term" value="F:glycosyltransferase activity"/>
    <property type="evidence" value="ECO:0007669"/>
    <property type="project" value="TreeGrafter"/>
</dbReference>
<dbReference type="CDD" id="cd03808">
    <property type="entry name" value="GT4_CapM-like"/>
    <property type="match status" value="1"/>
</dbReference>
<keyword evidence="4" id="KW-1185">Reference proteome</keyword>
<feature type="domain" description="Glycosyl transferase family 1" evidence="1">
    <location>
        <begin position="196"/>
        <end position="353"/>
    </location>
</feature>
<dbReference type="PANTHER" id="PTHR12526">
    <property type="entry name" value="GLYCOSYLTRANSFERASE"/>
    <property type="match status" value="1"/>
</dbReference>